<dbReference type="Proteomes" id="UP000007844">
    <property type="component" value="Chromosome"/>
</dbReference>
<dbReference type="Pfam" id="PF00535">
    <property type="entry name" value="Glycos_transf_2"/>
    <property type="match status" value="1"/>
</dbReference>
<accession>F3YV72</accession>
<dbReference type="InterPro" id="IPR001173">
    <property type="entry name" value="Glyco_trans_2-like"/>
</dbReference>
<dbReference type="eggNOG" id="COG0463">
    <property type="taxonomic scope" value="Bacteria"/>
</dbReference>
<evidence type="ECO:0000259" key="2">
    <source>
        <dbReference type="Pfam" id="PF00535"/>
    </source>
</evidence>
<dbReference type="CDD" id="cd02511">
    <property type="entry name" value="Beta4Glucosyltransferase"/>
    <property type="match status" value="1"/>
</dbReference>
<dbReference type="PANTHER" id="PTHR43630">
    <property type="entry name" value="POLY-BETA-1,6-N-ACETYL-D-GLUCOSAMINE SYNTHASE"/>
    <property type="match status" value="1"/>
</dbReference>
<dbReference type="STRING" id="690850.Desaf_0024"/>
<feature type="domain" description="Glycosyltransferase 2-like" evidence="2">
    <location>
        <begin position="9"/>
        <end position="107"/>
    </location>
</feature>
<reference evidence="3 4" key="1">
    <citation type="journal article" date="2011" name="J. Bacteriol.">
        <title>Genome sequence of the mercury-methylating and pleomorphic Desulfovibrio africanus Strain Walvis Bay.</title>
        <authorList>
            <person name="Brown S.D."/>
            <person name="Wall J.D."/>
            <person name="Kucken A.M."/>
            <person name="Gilmour C.C."/>
            <person name="Podar M."/>
            <person name="Brandt C.C."/>
            <person name="Teshima H."/>
            <person name="Detter J.C."/>
            <person name="Han C.S."/>
            <person name="Land M.L."/>
            <person name="Lucas S."/>
            <person name="Han J."/>
            <person name="Pennacchio L."/>
            <person name="Nolan M."/>
            <person name="Pitluck S."/>
            <person name="Woyke T."/>
            <person name="Goodwin L."/>
            <person name="Palumbo A.V."/>
            <person name="Elias D.A."/>
        </authorList>
    </citation>
    <scope>NUCLEOTIDE SEQUENCE [LARGE SCALE GENOMIC DNA]</scope>
    <source>
        <strain evidence="3 4">Walvis Bay</strain>
    </source>
</reference>
<comment type="similarity">
    <text evidence="1">Belongs to the glycosyltransferase 2 family. WaaE/KdtX subfamily.</text>
</comment>
<dbReference type="AlphaFoldDB" id="F3YV72"/>
<dbReference type="SUPFAM" id="SSF53448">
    <property type="entry name" value="Nucleotide-diphospho-sugar transferases"/>
    <property type="match status" value="1"/>
</dbReference>
<dbReference type="InterPro" id="IPR029044">
    <property type="entry name" value="Nucleotide-diphossugar_trans"/>
</dbReference>
<dbReference type="HOGENOM" id="CLU_065962_0_0_7"/>
<keyword evidence="4" id="KW-1185">Reference proteome</keyword>
<dbReference type="KEGG" id="daf:Desaf_0024"/>
<gene>
    <name evidence="3" type="ORF">Desaf_0024</name>
</gene>
<dbReference type="PANTHER" id="PTHR43630:SF2">
    <property type="entry name" value="GLYCOSYLTRANSFERASE"/>
    <property type="match status" value="1"/>
</dbReference>
<evidence type="ECO:0000313" key="3">
    <source>
        <dbReference type="EMBL" id="EGJ48390.1"/>
    </source>
</evidence>
<dbReference type="EMBL" id="CP003221">
    <property type="protein sequence ID" value="EGJ48390.1"/>
    <property type="molecule type" value="Genomic_DNA"/>
</dbReference>
<dbReference type="RefSeq" id="WP_014258269.1">
    <property type="nucleotide sequence ID" value="NC_016629.1"/>
</dbReference>
<evidence type="ECO:0000256" key="1">
    <source>
        <dbReference type="ARBA" id="ARBA00038494"/>
    </source>
</evidence>
<name>F3YV72_DESAF</name>
<sequence length="263" mass="30619">MSQPILPLSVAVVTLNEERNLPRCLDSVKDIAAEIVIVDSGSTDRTIEIARSYGATVVHNPWPGFLAQKNIAHGHCTKDWVLALDADEWLTPELARAIVDRLEADAPGKPDGYWLNRRNLYLGDWIWHAWYPEWRIRLTRRDKGRWTGRDPHAYMEVDGASERLREGDFLHDSYRDLAHHLSVTINYAKVGAQAYQEQGKGFRWHKLLLSPWARFFKTLILKQAWRDGWRGVVISYTSAFSVFAKYAFLLEERYRRQGERRRD</sequence>
<keyword evidence="3" id="KW-0808">Transferase</keyword>
<protein>
    <submittedName>
        <fullName evidence="3">Glycosyl transferase family 2</fullName>
    </submittedName>
</protein>
<evidence type="ECO:0000313" key="4">
    <source>
        <dbReference type="Proteomes" id="UP000007844"/>
    </source>
</evidence>
<proteinExistence type="inferred from homology"/>
<dbReference type="GO" id="GO:0016740">
    <property type="term" value="F:transferase activity"/>
    <property type="evidence" value="ECO:0007669"/>
    <property type="project" value="UniProtKB-KW"/>
</dbReference>
<organism evidence="3 4">
    <name type="scientific">Desulfocurvibacter africanus subsp. africanus str. Walvis Bay</name>
    <dbReference type="NCBI Taxonomy" id="690850"/>
    <lineage>
        <taxon>Bacteria</taxon>
        <taxon>Pseudomonadati</taxon>
        <taxon>Thermodesulfobacteriota</taxon>
        <taxon>Desulfovibrionia</taxon>
        <taxon>Desulfovibrionales</taxon>
        <taxon>Desulfovibrionaceae</taxon>
        <taxon>Desulfocurvibacter</taxon>
    </lineage>
</organism>
<dbReference type="Gene3D" id="3.90.550.10">
    <property type="entry name" value="Spore Coat Polysaccharide Biosynthesis Protein SpsA, Chain A"/>
    <property type="match status" value="1"/>
</dbReference>